<evidence type="ECO:0008006" key="4">
    <source>
        <dbReference type="Google" id="ProtNLM"/>
    </source>
</evidence>
<name>A0A370NXY3_9BURK</name>
<gene>
    <name evidence="2" type="ORF">DN412_09485</name>
</gene>
<feature type="transmembrane region" description="Helical" evidence="1">
    <location>
        <begin position="31"/>
        <end position="52"/>
    </location>
</feature>
<feature type="transmembrane region" description="Helical" evidence="1">
    <location>
        <begin position="85"/>
        <end position="105"/>
    </location>
</feature>
<dbReference type="Proteomes" id="UP000255165">
    <property type="component" value="Unassembled WGS sequence"/>
</dbReference>
<reference evidence="3" key="1">
    <citation type="submission" date="2018-06" db="EMBL/GenBank/DDBJ databases">
        <authorList>
            <person name="Feng T."/>
            <person name="Jeon C.O."/>
        </authorList>
    </citation>
    <scope>NUCLEOTIDE SEQUENCE [LARGE SCALE GENOMIC DNA]</scope>
    <source>
        <strain evidence="3">S23</strain>
    </source>
</reference>
<sequence length="345" mass="37334">MLFRQSAMLTCASLPVVCIAAFYVTGNIWSALIISIYLALSVAEGLFSSLFIKKDGTHLYALTTSIRGGVTIGLTAFLAPIWGVPGFLACAAAAIVIQLMLMAHFYRSIQGRDSINQDVEKEPNFMADIFPSVISCLLVPVSFWLISVGIERSSGRAAVGVFGVALNVALLSSAVCQQAMLPLIKYLHKTGVVSRQGLATRASQLNILAPIILWSILVVVIRLGGEVIGNLFHLSGQNQVLMLRLLDLLMIFSAIQLLKEAVGRQLIALRRFWYSAFSNGIWCCGIVCGIFLVGADSVNDVPYLMIILSAISLVVSFAYCSYISKIEIKAYVAAASLCGLTWILR</sequence>
<feature type="transmembrane region" description="Helical" evidence="1">
    <location>
        <begin position="205"/>
        <end position="221"/>
    </location>
</feature>
<protein>
    <recommendedName>
        <fullName evidence="4">Polysaccharide biosynthesis protein</fullName>
    </recommendedName>
</protein>
<evidence type="ECO:0000256" key="1">
    <source>
        <dbReference type="SAM" id="Phobius"/>
    </source>
</evidence>
<keyword evidence="1" id="KW-0472">Membrane</keyword>
<feature type="transmembrane region" description="Helical" evidence="1">
    <location>
        <begin position="241"/>
        <end position="259"/>
    </location>
</feature>
<feature type="transmembrane region" description="Helical" evidence="1">
    <location>
        <begin position="59"/>
        <end position="79"/>
    </location>
</feature>
<organism evidence="2 3">
    <name type="scientific">Cupriavidus lacunae</name>
    <dbReference type="NCBI Taxonomy" id="2666307"/>
    <lineage>
        <taxon>Bacteria</taxon>
        <taxon>Pseudomonadati</taxon>
        <taxon>Pseudomonadota</taxon>
        <taxon>Betaproteobacteria</taxon>
        <taxon>Burkholderiales</taxon>
        <taxon>Burkholderiaceae</taxon>
        <taxon>Cupriavidus</taxon>
    </lineage>
</organism>
<keyword evidence="1" id="KW-1133">Transmembrane helix</keyword>
<comment type="caution">
    <text evidence="2">The sequence shown here is derived from an EMBL/GenBank/DDBJ whole genome shotgun (WGS) entry which is preliminary data.</text>
</comment>
<feature type="transmembrane region" description="Helical" evidence="1">
    <location>
        <begin position="125"/>
        <end position="146"/>
    </location>
</feature>
<evidence type="ECO:0000313" key="3">
    <source>
        <dbReference type="Proteomes" id="UP000255165"/>
    </source>
</evidence>
<keyword evidence="1" id="KW-0812">Transmembrane</keyword>
<proteinExistence type="predicted"/>
<dbReference type="EMBL" id="QKWJ01000008">
    <property type="protein sequence ID" value="RDK10481.1"/>
    <property type="molecule type" value="Genomic_DNA"/>
</dbReference>
<accession>A0A370NXY3</accession>
<feature type="transmembrane region" description="Helical" evidence="1">
    <location>
        <begin position="271"/>
        <end position="295"/>
    </location>
</feature>
<feature type="transmembrane region" description="Helical" evidence="1">
    <location>
        <begin position="301"/>
        <end position="321"/>
    </location>
</feature>
<dbReference type="AlphaFoldDB" id="A0A370NXY3"/>
<feature type="transmembrane region" description="Helical" evidence="1">
    <location>
        <begin position="7"/>
        <end position="25"/>
    </location>
</feature>
<evidence type="ECO:0000313" key="2">
    <source>
        <dbReference type="EMBL" id="RDK10481.1"/>
    </source>
</evidence>
<feature type="transmembrane region" description="Helical" evidence="1">
    <location>
        <begin position="158"/>
        <end position="184"/>
    </location>
</feature>
<keyword evidence="3" id="KW-1185">Reference proteome</keyword>